<feature type="region of interest" description="Disordered" evidence="1">
    <location>
        <begin position="278"/>
        <end position="347"/>
    </location>
</feature>
<name>A0A8D4VN45_9GAMM</name>
<evidence type="ECO:0000256" key="1">
    <source>
        <dbReference type="SAM" id="MobiDB-lite"/>
    </source>
</evidence>
<sequence>MLAELWAYFATPCRPALRRLGYLREAVAIAARHRRCRAAWQPHLRHTRDALLAATDRLERRRTALILGSGHLLDVPLAELAGRFDQVLLVDALHPAAARRQARRYGNVRLIEHDLTECADAVLALPKQAGETDLAELGQRSPQRFLDDAGIDFVASVNLLSQLPLAPSQWLLQHRPRLSDAAVNTFALALMQRHLDYLAAFPCSACLVADAEQVTHDRAGATLERTDLATHFRLDRLAYLSWWWEIAPPGELPHGAYARHRVIACRLQKNIAMSSLPRCSEGTPLEARQPPNPGSQRLAEPSGYISPAQAKANYQQATDSRDTPATRLEPPVGPSAAYGAPKKEMNG</sequence>
<reference evidence="2" key="1">
    <citation type="submission" date="2019-06" db="EMBL/GenBank/DDBJ databases">
        <title>Complete genome sequence of Methylogaea oryzae strain JCM16910.</title>
        <authorList>
            <person name="Asakawa S."/>
        </authorList>
    </citation>
    <scope>NUCLEOTIDE SEQUENCE</scope>
    <source>
        <strain evidence="2">E10</strain>
    </source>
</reference>
<proteinExistence type="predicted"/>
<dbReference type="Proteomes" id="UP000824988">
    <property type="component" value="Chromosome"/>
</dbReference>
<organism evidence="2 3">
    <name type="scientific">Methylogaea oryzae</name>
    <dbReference type="NCBI Taxonomy" id="1295382"/>
    <lineage>
        <taxon>Bacteria</taxon>
        <taxon>Pseudomonadati</taxon>
        <taxon>Pseudomonadota</taxon>
        <taxon>Gammaproteobacteria</taxon>
        <taxon>Methylococcales</taxon>
        <taxon>Methylococcaceae</taxon>
        <taxon>Methylogaea</taxon>
    </lineage>
</organism>
<dbReference type="EMBL" id="AP019782">
    <property type="protein sequence ID" value="BBL70552.1"/>
    <property type="molecule type" value="Genomic_DNA"/>
</dbReference>
<gene>
    <name evidence="2" type="ORF">MoryE10_11580</name>
</gene>
<accession>A0A8D4VN45</accession>
<keyword evidence="3" id="KW-1185">Reference proteome</keyword>
<dbReference type="KEGG" id="moz:MoryE10_11580"/>
<dbReference type="RefSeq" id="WP_221048502.1">
    <property type="nucleotide sequence ID" value="NZ_AP019782.1"/>
</dbReference>
<evidence type="ECO:0000313" key="2">
    <source>
        <dbReference type="EMBL" id="BBL70552.1"/>
    </source>
</evidence>
<evidence type="ECO:0000313" key="3">
    <source>
        <dbReference type="Proteomes" id="UP000824988"/>
    </source>
</evidence>
<dbReference type="AlphaFoldDB" id="A0A8D4VN45"/>
<protein>
    <submittedName>
        <fullName evidence="2">Uncharacterized protein</fullName>
    </submittedName>
</protein>